<evidence type="ECO:0000313" key="2">
    <source>
        <dbReference type="Proteomes" id="UP000095287"/>
    </source>
</evidence>
<keyword evidence="2" id="KW-1185">Reference proteome</keyword>
<dbReference type="Proteomes" id="UP000095287">
    <property type="component" value="Unplaced"/>
</dbReference>
<evidence type="ECO:0000313" key="3">
    <source>
        <dbReference type="WBParaSite" id="L893_g26412.t1"/>
    </source>
</evidence>
<organism evidence="2 3">
    <name type="scientific">Steinernema glaseri</name>
    <dbReference type="NCBI Taxonomy" id="37863"/>
    <lineage>
        <taxon>Eukaryota</taxon>
        <taxon>Metazoa</taxon>
        <taxon>Ecdysozoa</taxon>
        <taxon>Nematoda</taxon>
        <taxon>Chromadorea</taxon>
        <taxon>Rhabditida</taxon>
        <taxon>Tylenchina</taxon>
        <taxon>Panagrolaimomorpha</taxon>
        <taxon>Strongyloidoidea</taxon>
        <taxon>Steinernematidae</taxon>
        <taxon>Steinernema</taxon>
    </lineage>
</organism>
<accession>A0A1I7ZH94</accession>
<feature type="compositionally biased region" description="Basic and acidic residues" evidence="1">
    <location>
        <begin position="13"/>
        <end position="28"/>
    </location>
</feature>
<reference evidence="3" key="1">
    <citation type="submission" date="2016-11" db="UniProtKB">
        <authorList>
            <consortium name="WormBaseParasite"/>
        </authorList>
    </citation>
    <scope>IDENTIFICATION</scope>
</reference>
<evidence type="ECO:0000256" key="1">
    <source>
        <dbReference type="SAM" id="MobiDB-lite"/>
    </source>
</evidence>
<dbReference type="WBParaSite" id="L893_g26412.t1">
    <property type="protein sequence ID" value="L893_g26412.t1"/>
    <property type="gene ID" value="L893_g26412"/>
</dbReference>
<dbReference type="AlphaFoldDB" id="A0A1I7ZH94"/>
<protein>
    <submittedName>
        <fullName evidence="3">ACR domain-containing protein</fullName>
    </submittedName>
</protein>
<name>A0A1I7ZH94_9BILA</name>
<sequence>MRQTGPEGFPHGWRSERSESAFVEDYDKSRGRAEKGGLAKVWEAAKSGERKNVALRTTIAAPPFFEAAVSRQAAPTCVILSRAQAATAHCMQASRGGTAGAVAVALRKKCTVRLVSFHCLEEDGETTAAQVQNRFLPGAGARALSASSPQDCVITSALCNDNDDDCAPGDFCRLLRSFSSSS</sequence>
<feature type="region of interest" description="Disordered" evidence="1">
    <location>
        <begin position="1"/>
        <end position="28"/>
    </location>
</feature>
<proteinExistence type="predicted"/>